<evidence type="ECO:0000256" key="3">
    <source>
        <dbReference type="ARBA" id="ARBA00022448"/>
    </source>
</evidence>
<evidence type="ECO:0000313" key="11">
    <source>
        <dbReference type="EMBL" id="MBB6144060.1"/>
    </source>
</evidence>
<keyword evidence="9" id="KW-0472">Membrane</keyword>
<dbReference type="GO" id="GO:0006811">
    <property type="term" value="P:monoatomic ion transport"/>
    <property type="evidence" value="ECO:0007669"/>
    <property type="project" value="UniProtKB-KW"/>
</dbReference>
<evidence type="ECO:0000256" key="10">
    <source>
        <dbReference type="ARBA" id="ARBA00023237"/>
    </source>
</evidence>
<comment type="subunit">
    <text evidence="2">Homotrimer.</text>
</comment>
<comment type="subcellular location">
    <subcellularLocation>
        <location evidence="1">Cell outer membrane</location>
        <topology evidence="1">Multi-pass membrane protein</topology>
    </subcellularLocation>
</comment>
<name>A0A841JSC4_9BACT</name>
<protein>
    <submittedName>
        <fullName evidence="11">Putative porin</fullName>
    </submittedName>
</protein>
<evidence type="ECO:0000256" key="4">
    <source>
        <dbReference type="ARBA" id="ARBA00022452"/>
    </source>
</evidence>
<evidence type="ECO:0000256" key="6">
    <source>
        <dbReference type="ARBA" id="ARBA00022729"/>
    </source>
</evidence>
<dbReference type="SUPFAM" id="SSF56935">
    <property type="entry name" value="Porins"/>
    <property type="match status" value="1"/>
</dbReference>
<keyword evidence="3" id="KW-0813">Transport</keyword>
<keyword evidence="12" id="KW-1185">Reference proteome</keyword>
<dbReference type="InterPro" id="IPR033900">
    <property type="entry name" value="Gram_neg_porin_domain"/>
</dbReference>
<dbReference type="EMBL" id="JACHEK010000004">
    <property type="protein sequence ID" value="MBB6144060.1"/>
    <property type="molecule type" value="Genomic_DNA"/>
</dbReference>
<dbReference type="Proteomes" id="UP000538666">
    <property type="component" value="Unassembled WGS sequence"/>
</dbReference>
<evidence type="ECO:0000256" key="2">
    <source>
        <dbReference type="ARBA" id="ARBA00011233"/>
    </source>
</evidence>
<evidence type="ECO:0000256" key="7">
    <source>
        <dbReference type="ARBA" id="ARBA00023065"/>
    </source>
</evidence>
<dbReference type="GO" id="GO:0009279">
    <property type="term" value="C:cell outer membrane"/>
    <property type="evidence" value="ECO:0007669"/>
    <property type="project" value="UniProtKB-SubCell"/>
</dbReference>
<evidence type="ECO:0000256" key="1">
    <source>
        <dbReference type="ARBA" id="ARBA00004571"/>
    </source>
</evidence>
<proteinExistence type="predicted"/>
<keyword evidence="5" id="KW-0812">Transmembrane</keyword>
<dbReference type="CDD" id="cd00342">
    <property type="entry name" value="gram_neg_porins"/>
    <property type="match status" value="1"/>
</dbReference>
<comment type="caution">
    <text evidence="11">The sequence shown here is derived from an EMBL/GenBank/DDBJ whole genome shotgun (WGS) entry which is preliminary data.</text>
</comment>
<evidence type="ECO:0000256" key="9">
    <source>
        <dbReference type="ARBA" id="ARBA00023136"/>
    </source>
</evidence>
<evidence type="ECO:0000256" key="8">
    <source>
        <dbReference type="ARBA" id="ARBA00023114"/>
    </source>
</evidence>
<gene>
    <name evidence="11" type="ORF">HNQ77_002012</name>
</gene>
<keyword evidence="7" id="KW-0406">Ion transport</keyword>
<keyword evidence="6" id="KW-0732">Signal</keyword>
<evidence type="ECO:0000256" key="5">
    <source>
        <dbReference type="ARBA" id="ARBA00022692"/>
    </source>
</evidence>
<keyword evidence="4" id="KW-1134">Transmembrane beta strand</keyword>
<keyword evidence="10" id="KW-0998">Cell outer membrane</keyword>
<reference evidence="11 12" key="1">
    <citation type="submission" date="2020-08" db="EMBL/GenBank/DDBJ databases">
        <title>Genomic Encyclopedia of Type Strains, Phase IV (KMG-IV): sequencing the most valuable type-strain genomes for metagenomic binning, comparative biology and taxonomic classification.</title>
        <authorList>
            <person name="Goeker M."/>
        </authorList>
    </citation>
    <scope>NUCLEOTIDE SEQUENCE [LARGE SCALE GENOMIC DNA]</scope>
    <source>
        <strain evidence="11 12">DSM 103733</strain>
    </source>
</reference>
<organism evidence="11 12">
    <name type="scientific">Silvibacterium bohemicum</name>
    <dbReference type="NCBI Taxonomy" id="1577686"/>
    <lineage>
        <taxon>Bacteria</taxon>
        <taxon>Pseudomonadati</taxon>
        <taxon>Acidobacteriota</taxon>
        <taxon>Terriglobia</taxon>
        <taxon>Terriglobales</taxon>
        <taxon>Acidobacteriaceae</taxon>
        <taxon>Silvibacterium</taxon>
    </lineage>
</organism>
<dbReference type="InterPro" id="IPR050298">
    <property type="entry name" value="Gram-neg_bact_OMP"/>
</dbReference>
<dbReference type="GO" id="GO:0015288">
    <property type="term" value="F:porin activity"/>
    <property type="evidence" value="ECO:0007669"/>
    <property type="project" value="UniProtKB-KW"/>
</dbReference>
<evidence type="ECO:0000313" key="12">
    <source>
        <dbReference type="Proteomes" id="UP000538666"/>
    </source>
</evidence>
<dbReference type="PANTHER" id="PTHR34501:SF9">
    <property type="entry name" value="MAJOR OUTER MEMBRANE PROTEIN P.IA"/>
    <property type="match status" value="1"/>
</dbReference>
<dbReference type="GO" id="GO:0046930">
    <property type="term" value="C:pore complex"/>
    <property type="evidence" value="ECO:0007669"/>
    <property type="project" value="UniProtKB-KW"/>
</dbReference>
<keyword evidence="8" id="KW-0626">Porin</keyword>
<dbReference type="PANTHER" id="PTHR34501">
    <property type="entry name" value="PROTEIN YDDL-RELATED"/>
    <property type="match status" value="1"/>
</dbReference>
<sequence>MPVFWRYLRVPSRISLSPLFAFLAAILIFAPSGIRAQVQSSLPGVVTDPSAGAATKVSAAKAVVTVTDKGTRQAAPETATPEKIGHEKTEVEKTSLTGAYKFSLLPPGDYRVQLAAASFDTSGVDSIIKNAVGTAGLYQIQAREPAPPAPSTPDACASGHEFDTTDCTLTWHGITVYGAYDIGVGWVSHGLPENGYNYEGASLVNRNGYEHRFLIAPNNLQQTGLGIRAKEGSLHGWSVVFNASTGINPQSGLLANASATQTANNGLPRSSYSYAIDGARAGQPFNDEIYGGVSSAQFGTLTGGRQRSLGTDAMLLYDPAAGGYAFSYIGYNGTMAGGGDTENSRWDSAIKYRLTYGPIHFGAMYKFADGNGGCYSGSSTWTAATCTPESAHNNAYGFDLGGDHGRLSADIVYQHYNQAISVLNPLLGPQSVTQSYQSTTNSINTNPINGINLIGTTNTVYGIVTDNNGVIAAAKYKWDKFKLFAGYEYIWQNNPANPLGVGASDQGGYIMSGVEDNNLDSEKLLQVWWTGVKYAYDHKTDITFSWYGQLQNDFRFPKTCSPEAGFRSSCAGSLDEGSLYIDHHFTKRFDGFAGLAYSFVTGGLAIAIPHGPGVPYLHNNNFAPLIGGRFTF</sequence>
<dbReference type="RefSeq" id="WP_050059259.1">
    <property type="nucleotide sequence ID" value="NZ_JACHEK010000004.1"/>
</dbReference>
<dbReference type="AlphaFoldDB" id="A0A841JSC4"/>
<dbReference type="OrthoDB" id="5932506at2"/>
<accession>A0A841JSC4</accession>
<dbReference type="Gene3D" id="2.40.160.10">
    <property type="entry name" value="Porin"/>
    <property type="match status" value="1"/>
</dbReference>
<dbReference type="InterPro" id="IPR023614">
    <property type="entry name" value="Porin_dom_sf"/>
</dbReference>